<accession>A0A316VNU8</accession>
<dbReference type="EMBL" id="KZ819547">
    <property type="protein sequence ID" value="PWN38738.1"/>
    <property type="molecule type" value="Genomic_DNA"/>
</dbReference>
<evidence type="ECO:0000313" key="2">
    <source>
        <dbReference type="Proteomes" id="UP000245783"/>
    </source>
</evidence>
<protein>
    <submittedName>
        <fullName evidence="1">Uncharacterized protein</fullName>
    </submittedName>
</protein>
<name>A0A316VNU8_9BASI</name>
<sequence length="215" mass="23435">MQASAGLGSARSSVPAVLPLMVPSPIRRGFRCLHGLDTCSLSDQHSTHTSGRWQAPSLTNPMNCDCQNVVLMRSCARVHVDLISRPTSSEQMDRVLHRDRALCMRLTNETLHFAGVQSGFQLSVASALMPIEVHPDELPSANHQAVRSFRPYEEARVPNPRRASRNGVTRGSVALARDVYSDMCSHACAPPRSNQAIRFGLCNSGQCQACSVNAK</sequence>
<dbReference type="Proteomes" id="UP000245783">
    <property type="component" value="Unassembled WGS sequence"/>
</dbReference>
<dbReference type="GeneID" id="37039508"/>
<dbReference type="RefSeq" id="XP_025365898.1">
    <property type="nucleotide sequence ID" value="XM_025517638.1"/>
</dbReference>
<gene>
    <name evidence="1" type="ORF">IE81DRAFT_78923</name>
</gene>
<organism evidence="1 2">
    <name type="scientific">Ceraceosorus guamensis</name>
    <dbReference type="NCBI Taxonomy" id="1522189"/>
    <lineage>
        <taxon>Eukaryota</taxon>
        <taxon>Fungi</taxon>
        <taxon>Dikarya</taxon>
        <taxon>Basidiomycota</taxon>
        <taxon>Ustilaginomycotina</taxon>
        <taxon>Exobasidiomycetes</taxon>
        <taxon>Ceraceosorales</taxon>
        <taxon>Ceraceosoraceae</taxon>
        <taxon>Ceraceosorus</taxon>
    </lineage>
</organism>
<reference evidence="1 2" key="1">
    <citation type="journal article" date="2018" name="Mol. Biol. Evol.">
        <title>Broad Genomic Sampling Reveals a Smut Pathogenic Ancestry of the Fungal Clade Ustilaginomycotina.</title>
        <authorList>
            <person name="Kijpornyongpan T."/>
            <person name="Mondo S.J."/>
            <person name="Barry K."/>
            <person name="Sandor L."/>
            <person name="Lee J."/>
            <person name="Lipzen A."/>
            <person name="Pangilinan J."/>
            <person name="LaButti K."/>
            <person name="Hainaut M."/>
            <person name="Henrissat B."/>
            <person name="Grigoriev I.V."/>
            <person name="Spatafora J.W."/>
            <person name="Aime M.C."/>
        </authorList>
    </citation>
    <scope>NUCLEOTIDE SEQUENCE [LARGE SCALE GENOMIC DNA]</scope>
    <source>
        <strain evidence="1 2">MCA 4658</strain>
    </source>
</reference>
<keyword evidence="2" id="KW-1185">Reference proteome</keyword>
<evidence type="ECO:0000313" key="1">
    <source>
        <dbReference type="EMBL" id="PWN38738.1"/>
    </source>
</evidence>
<proteinExistence type="predicted"/>
<dbReference type="InParanoid" id="A0A316VNU8"/>
<dbReference type="AlphaFoldDB" id="A0A316VNU8"/>